<proteinExistence type="predicted"/>
<protein>
    <submittedName>
        <fullName evidence="2">Uncharacterized protein</fullName>
    </submittedName>
</protein>
<evidence type="ECO:0000256" key="1">
    <source>
        <dbReference type="SAM" id="MobiDB-lite"/>
    </source>
</evidence>
<gene>
    <name evidence="2" type="ORF">SFC79_16985</name>
</gene>
<sequence>MHRSQTFDPAIHEPGTPAAEGRCSHHGEDGGSGECAGEAVVSFEDGHGGWRSGCRLALEDLVERGEIEPLGQGA</sequence>
<evidence type="ECO:0000313" key="3">
    <source>
        <dbReference type="Proteomes" id="UP001291999"/>
    </source>
</evidence>
<name>A0ABU5KEU7_9ACTN</name>
<evidence type="ECO:0000313" key="2">
    <source>
        <dbReference type="EMBL" id="MDZ5663471.1"/>
    </source>
</evidence>
<reference evidence="2 3" key="1">
    <citation type="submission" date="2023-11" db="EMBL/GenBank/DDBJ databases">
        <title>Novel species in genus Nocardioides.</title>
        <authorList>
            <person name="Zhou H."/>
        </authorList>
    </citation>
    <scope>NUCLEOTIDE SEQUENCE [LARGE SCALE GENOMIC DNA]</scope>
    <source>
        <strain evidence="2 3">S-58</strain>
    </source>
</reference>
<dbReference type="Proteomes" id="UP001291999">
    <property type="component" value="Unassembled WGS sequence"/>
</dbReference>
<feature type="region of interest" description="Disordered" evidence="1">
    <location>
        <begin position="1"/>
        <end position="36"/>
    </location>
</feature>
<dbReference type="EMBL" id="JAXQPW010000007">
    <property type="protein sequence ID" value="MDZ5663471.1"/>
    <property type="molecule type" value="Genomic_DNA"/>
</dbReference>
<organism evidence="2 3">
    <name type="scientific">Nocardioides renjunii</name>
    <dbReference type="NCBI Taxonomy" id="3095075"/>
    <lineage>
        <taxon>Bacteria</taxon>
        <taxon>Bacillati</taxon>
        <taxon>Actinomycetota</taxon>
        <taxon>Actinomycetes</taxon>
        <taxon>Propionibacteriales</taxon>
        <taxon>Nocardioidaceae</taxon>
        <taxon>Nocardioides</taxon>
    </lineage>
</organism>
<dbReference type="RefSeq" id="WP_322425264.1">
    <property type="nucleotide sequence ID" value="NZ_JAXQPW010000007.1"/>
</dbReference>
<comment type="caution">
    <text evidence="2">The sequence shown here is derived from an EMBL/GenBank/DDBJ whole genome shotgun (WGS) entry which is preliminary data.</text>
</comment>
<keyword evidence="3" id="KW-1185">Reference proteome</keyword>
<accession>A0ABU5KEU7</accession>